<comment type="similarity">
    <text evidence="1">Belongs to the FrmR/RcnR family.</text>
</comment>
<dbReference type="PANTHER" id="PTHR33677">
    <property type="entry name" value="TRANSCRIPTIONAL REPRESSOR FRMR-RELATED"/>
    <property type="match status" value="1"/>
</dbReference>
<evidence type="ECO:0000313" key="3">
    <source>
        <dbReference type="Proteomes" id="UP000287649"/>
    </source>
</evidence>
<dbReference type="Proteomes" id="UP000287649">
    <property type="component" value="Unassembled WGS sequence"/>
</dbReference>
<dbReference type="CDD" id="cd10152">
    <property type="entry name" value="SaCsoR-like_DUF156"/>
    <property type="match status" value="1"/>
</dbReference>
<organism evidence="2 3">
    <name type="scientific">Pseudidiomarina homiensis</name>
    <dbReference type="NCBI Taxonomy" id="364198"/>
    <lineage>
        <taxon>Bacteria</taxon>
        <taxon>Pseudomonadati</taxon>
        <taxon>Pseudomonadota</taxon>
        <taxon>Gammaproteobacteria</taxon>
        <taxon>Alteromonadales</taxon>
        <taxon>Idiomarinaceae</taxon>
        <taxon>Pseudidiomarina</taxon>
    </lineage>
</organism>
<comment type="caution">
    <text evidence="2">The sequence shown here is derived from an EMBL/GenBank/DDBJ whole genome shotgun (WGS) entry which is preliminary data.</text>
</comment>
<sequence length="95" mass="10725">MKTTVTPHPDALKKNLSQRLSRIEGQVRGLQRMVDNDIYCDDILMQVASVQAALNGVAKKLLSQHMHSCVKARLRDGDDSVLEELDVTIERLLKR</sequence>
<dbReference type="InterPro" id="IPR038390">
    <property type="entry name" value="Metal_Tscrpt_repr_sf"/>
</dbReference>
<dbReference type="PANTHER" id="PTHR33677:SF3">
    <property type="entry name" value="COPPER-SENSING TRANSCRIPTIONAL REPRESSOR RICR"/>
    <property type="match status" value="1"/>
</dbReference>
<protein>
    <submittedName>
        <fullName evidence="2">CsoR family transcriptional regulator</fullName>
    </submittedName>
</protein>
<dbReference type="GO" id="GO:0045892">
    <property type="term" value="P:negative regulation of DNA-templated transcription"/>
    <property type="evidence" value="ECO:0007669"/>
    <property type="project" value="UniProtKB-ARBA"/>
</dbReference>
<dbReference type="InterPro" id="IPR003735">
    <property type="entry name" value="Metal_Tscrpt_repr"/>
</dbReference>
<reference evidence="3" key="1">
    <citation type="journal article" date="2018" name="Front. Microbiol.">
        <title>Genome-Based Analysis Reveals the Taxonomy and Diversity of the Family Idiomarinaceae.</title>
        <authorList>
            <person name="Liu Y."/>
            <person name="Lai Q."/>
            <person name="Shao Z."/>
        </authorList>
    </citation>
    <scope>NUCLEOTIDE SEQUENCE [LARGE SCALE GENOMIC DNA]</scope>
    <source>
        <strain evidence="3">PO-M2</strain>
    </source>
</reference>
<accession>A0A432Y574</accession>
<keyword evidence="3" id="KW-1185">Reference proteome</keyword>
<dbReference type="AlphaFoldDB" id="A0A432Y574"/>
<evidence type="ECO:0000313" key="2">
    <source>
        <dbReference type="EMBL" id="RUO56130.1"/>
    </source>
</evidence>
<dbReference type="RefSeq" id="WP_126771119.1">
    <property type="nucleotide sequence ID" value="NZ_PIPX01000001.1"/>
</dbReference>
<dbReference type="Pfam" id="PF02583">
    <property type="entry name" value="Trns_repr_metal"/>
    <property type="match status" value="1"/>
</dbReference>
<dbReference type="EMBL" id="PIPX01000001">
    <property type="protein sequence ID" value="RUO56130.1"/>
    <property type="molecule type" value="Genomic_DNA"/>
</dbReference>
<dbReference type="GO" id="GO:0046872">
    <property type="term" value="F:metal ion binding"/>
    <property type="evidence" value="ECO:0007669"/>
    <property type="project" value="InterPro"/>
</dbReference>
<dbReference type="OrthoDB" id="9806052at2"/>
<name>A0A432Y574_9GAMM</name>
<gene>
    <name evidence="2" type="ORF">CWI70_05055</name>
</gene>
<dbReference type="Gene3D" id="1.20.58.1000">
    <property type="entry name" value="Metal-sensitive repressor, helix protomer"/>
    <property type="match status" value="1"/>
</dbReference>
<evidence type="ECO:0000256" key="1">
    <source>
        <dbReference type="ARBA" id="ARBA00005260"/>
    </source>
</evidence>
<dbReference type="GO" id="GO:0003677">
    <property type="term" value="F:DNA binding"/>
    <property type="evidence" value="ECO:0007669"/>
    <property type="project" value="InterPro"/>
</dbReference>
<proteinExistence type="inferred from homology"/>